<evidence type="ECO:0000256" key="1">
    <source>
        <dbReference type="SAM" id="MobiDB-lite"/>
    </source>
</evidence>
<feature type="region of interest" description="Disordered" evidence="1">
    <location>
        <begin position="203"/>
        <end position="223"/>
    </location>
</feature>
<sequence length="223" mass="24032">MTPDSTPHNTRTALPPPTKQPHTPTTDHTPTKLRRLLSLAARGRRQASPLKKQRKKQQPPKKPKKPVSPTTAVPADTPMAETTLSSARTHGDAPAWPLEREVRESGCLEYAHAHAHAHGQGQGQGQEQRHVLVTEDSGVFRFPLPPSAAREETVECGCELLSVPDEAGQAGQGQGQGQLRKDSVVRSSHQVFVSQCRNAALTSHPVGGSEEGFLTPGEVVGER</sequence>
<organism evidence="2 3">
    <name type="scientific">Didymella rabiei</name>
    <name type="common">Chickpea ascochyta blight fungus</name>
    <name type="synonym">Mycosphaerella rabiei</name>
    <dbReference type="NCBI Taxonomy" id="5454"/>
    <lineage>
        <taxon>Eukaryota</taxon>
        <taxon>Fungi</taxon>
        <taxon>Dikarya</taxon>
        <taxon>Ascomycota</taxon>
        <taxon>Pezizomycotina</taxon>
        <taxon>Dothideomycetes</taxon>
        <taxon>Pleosporomycetidae</taxon>
        <taxon>Pleosporales</taxon>
        <taxon>Pleosporineae</taxon>
        <taxon>Didymellaceae</taxon>
        <taxon>Ascochyta</taxon>
    </lineage>
</organism>
<evidence type="ECO:0000313" key="3">
    <source>
        <dbReference type="Proteomes" id="UP000076837"/>
    </source>
</evidence>
<feature type="region of interest" description="Disordered" evidence="1">
    <location>
        <begin position="1"/>
        <end position="94"/>
    </location>
</feature>
<reference evidence="2 3" key="1">
    <citation type="journal article" date="2016" name="Sci. Rep.">
        <title>Draft genome sequencing and secretome analysis of fungal phytopathogen Ascochyta rabiei provides insight into the necrotrophic effector repertoire.</title>
        <authorList>
            <person name="Verma S."/>
            <person name="Gazara R.K."/>
            <person name="Nizam S."/>
            <person name="Parween S."/>
            <person name="Chattopadhyay D."/>
            <person name="Verma P.K."/>
        </authorList>
    </citation>
    <scope>NUCLEOTIDE SEQUENCE [LARGE SCALE GENOMIC DNA]</scope>
    <source>
        <strain evidence="2 3">ArDII</strain>
    </source>
</reference>
<protein>
    <submittedName>
        <fullName evidence="2">Uncharacterized protein</fullName>
    </submittedName>
</protein>
<dbReference type="Proteomes" id="UP000076837">
    <property type="component" value="Unassembled WGS sequence"/>
</dbReference>
<feature type="compositionally biased region" description="Polar residues" evidence="1">
    <location>
        <begin position="1"/>
        <end position="12"/>
    </location>
</feature>
<accession>A0A163KKY3</accession>
<proteinExistence type="predicted"/>
<comment type="caution">
    <text evidence="2">The sequence shown here is derived from an EMBL/GenBank/DDBJ whole genome shotgun (WGS) entry which is preliminary data.</text>
</comment>
<name>A0A163KKY3_DIDRA</name>
<dbReference type="AlphaFoldDB" id="A0A163KKY3"/>
<evidence type="ECO:0000313" key="2">
    <source>
        <dbReference type="EMBL" id="KZM27072.1"/>
    </source>
</evidence>
<feature type="compositionally biased region" description="Basic residues" evidence="1">
    <location>
        <begin position="51"/>
        <end position="65"/>
    </location>
</feature>
<gene>
    <name evidence="2" type="ORF">ST47_g1853</name>
</gene>
<dbReference type="EMBL" id="JYNV01000082">
    <property type="protein sequence ID" value="KZM27072.1"/>
    <property type="molecule type" value="Genomic_DNA"/>
</dbReference>
<keyword evidence="3" id="KW-1185">Reference proteome</keyword>